<feature type="transmembrane region" description="Helical" evidence="1">
    <location>
        <begin position="34"/>
        <end position="54"/>
    </location>
</feature>
<protein>
    <recommendedName>
        <fullName evidence="2">DUF6843 domain-containing protein</fullName>
    </recommendedName>
</protein>
<dbReference type="OrthoDB" id="68404at2"/>
<proteinExistence type="predicted"/>
<dbReference type="Pfam" id="PF20862">
    <property type="entry name" value="DUF6843"/>
    <property type="match status" value="2"/>
</dbReference>
<feature type="transmembrane region" description="Helical" evidence="1">
    <location>
        <begin position="74"/>
        <end position="93"/>
    </location>
</feature>
<dbReference type="RefSeq" id="WP_138126763.1">
    <property type="nucleotide sequence ID" value="NZ_SWLG01000007.1"/>
</dbReference>
<dbReference type="AlphaFoldDB" id="A0A5R9F119"/>
<name>A0A5R9F119_9BACL</name>
<evidence type="ECO:0000313" key="3">
    <source>
        <dbReference type="EMBL" id="TLS37257.1"/>
    </source>
</evidence>
<evidence type="ECO:0000313" key="4">
    <source>
        <dbReference type="Proteomes" id="UP000308230"/>
    </source>
</evidence>
<dbReference type="Proteomes" id="UP000308230">
    <property type="component" value="Unassembled WGS sequence"/>
</dbReference>
<organism evidence="3 4">
    <name type="scientific">Exobacillus caeni</name>
    <dbReference type="NCBI Taxonomy" id="2574798"/>
    <lineage>
        <taxon>Bacteria</taxon>
        <taxon>Bacillati</taxon>
        <taxon>Bacillota</taxon>
        <taxon>Bacilli</taxon>
        <taxon>Bacillales</taxon>
        <taxon>Guptibacillaceae</taxon>
        <taxon>Exobacillus</taxon>
    </lineage>
</organism>
<dbReference type="EMBL" id="SWLG01000007">
    <property type="protein sequence ID" value="TLS37257.1"/>
    <property type="molecule type" value="Genomic_DNA"/>
</dbReference>
<feature type="transmembrane region" description="Helical" evidence="1">
    <location>
        <begin position="137"/>
        <end position="159"/>
    </location>
</feature>
<dbReference type="InterPro" id="IPR049293">
    <property type="entry name" value="DUF6843"/>
</dbReference>
<keyword evidence="1" id="KW-0812">Transmembrane</keyword>
<keyword evidence="1" id="KW-1133">Transmembrane helix</keyword>
<feature type="domain" description="DUF6843" evidence="2">
    <location>
        <begin position="168"/>
        <end position="269"/>
    </location>
</feature>
<reference evidence="3 4" key="1">
    <citation type="submission" date="2019-04" db="EMBL/GenBank/DDBJ databases">
        <title>Bacillus caeni sp. nov., a bacterium isolated from mangrove sediment.</title>
        <authorList>
            <person name="Huang H."/>
            <person name="Mo K."/>
            <person name="Hu Y."/>
        </authorList>
    </citation>
    <scope>NUCLEOTIDE SEQUENCE [LARGE SCALE GENOMIC DNA]</scope>
    <source>
        <strain evidence="3 4">HB172195</strain>
    </source>
</reference>
<evidence type="ECO:0000259" key="2">
    <source>
        <dbReference type="Pfam" id="PF20862"/>
    </source>
</evidence>
<feature type="domain" description="DUF6843" evidence="2">
    <location>
        <begin position="300"/>
        <end position="374"/>
    </location>
</feature>
<comment type="caution">
    <text evidence="3">The sequence shown here is derived from an EMBL/GenBank/DDBJ whole genome shotgun (WGS) entry which is preliminary data.</text>
</comment>
<sequence>MTYFGRKLLVSLITSLLTVMGFTAIGIFTMEPEAIGFGLATAVYVFPAIFLYGLPVSLLSDLSTIKLHKARPMVAFFIHILFVLVPTLIIFLWDYDYSAFSQLALTAPVAVLYWIVDELSRRWAQDRNSDGYRLNGRMTIISAGVVSLVLLAVSFSWVYQNMFPEEITPTVYQIPEGYEGWVQIIYDQDSHPPLTEKYEHLVASIPEEGILRTSSSYEGSSVEDEYYYVDKKGSKKRLELQKDIHGNSMGSFHTQTSDGEDVTYDNIYHFFVGKKEEFEQSSGFALETHLPELRDQKPFHFYIPEDYQGWVQVEYGIEEGQSYMEANDKAIIQVSEDGKAAIPPEQIEYSPKIDKFYFVDSEGIVTEIPEKLVHEVLVNPYVLTFYIGPKEEYEKVAPFDYPAYLKESS</sequence>
<accession>A0A5R9F119</accession>
<gene>
    <name evidence="3" type="ORF">FCL54_12085</name>
</gene>
<evidence type="ECO:0000256" key="1">
    <source>
        <dbReference type="SAM" id="Phobius"/>
    </source>
</evidence>
<feature type="transmembrane region" description="Helical" evidence="1">
    <location>
        <begin position="99"/>
        <end position="116"/>
    </location>
</feature>
<keyword evidence="1" id="KW-0472">Membrane</keyword>
<keyword evidence="4" id="KW-1185">Reference proteome</keyword>